<evidence type="ECO:0000313" key="14">
    <source>
        <dbReference type="RefSeq" id="XP_022244780.1"/>
    </source>
</evidence>
<evidence type="ECO:0000256" key="1">
    <source>
        <dbReference type="ARBA" id="ARBA00009513"/>
    </source>
</evidence>
<keyword evidence="2" id="KW-0175">Coiled coil</keyword>
<dbReference type="Gene3D" id="3.10.390.10">
    <property type="entry name" value="SAND domain-like"/>
    <property type="match status" value="1"/>
</dbReference>
<protein>
    <submittedName>
        <fullName evidence="6 7">Ski oncogene-like</fullName>
    </submittedName>
</protein>
<feature type="compositionally biased region" description="Acidic residues" evidence="3">
    <location>
        <begin position="680"/>
        <end position="690"/>
    </location>
</feature>
<dbReference type="CDD" id="cd21079">
    <property type="entry name" value="DHD_Ski_Sno"/>
    <property type="match status" value="1"/>
</dbReference>
<dbReference type="InterPro" id="IPR023216">
    <property type="entry name" value="Tscrpt_reg_SKI_SnoN"/>
</dbReference>
<dbReference type="InterPro" id="IPR010919">
    <property type="entry name" value="SAND-like_dom_sf"/>
</dbReference>
<feature type="domain" description="c-SKI SMAD4-binding" evidence="4">
    <location>
        <begin position="220"/>
        <end position="312"/>
    </location>
</feature>
<comment type="similarity">
    <text evidence="1">Belongs to the SKI family.</text>
</comment>
<dbReference type="SUPFAM" id="SSF63763">
    <property type="entry name" value="SAND domain-like"/>
    <property type="match status" value="1"/>
</dbReference>
<dbReference type="InterPro" id="IPR009061">
    <property type="entry name" value="DNA-bd_dom_put_sf"/>
</dbReference>
<evidence type="ECO:0000256" key="3">
    <source>
        <dbReference type="SAM" id="MobiDB-lite"/>
    </source>
</evidence>
<dbReference type="RefSeq" id="XP_022244777.1">
    <property type="nucleotide sequence ID" value="XM_022389069.1"/>
</dbReference>
<dbReference type="InterPro" id="IPR014890">
    <property type="entry name" value="c-SKI_SMAD4-bd_dom"/>
</dbReference>
<evidence type="ECO:0000313" key="7">
    <source>
        <dbReference type="RefSeq" id="XP_022244773.1"/>
    </source>
</evidence>
<dbReference type="RefSeq" id="XP_022244775.1">
    <property type="nucleotide sequence ID" value="XM_022389067.1"/>
</dbReference>
<dbReference type="GeneID" id="106461959"/>
<dbReference type="RefSeq" id="XP_022244779.1">
    <property type="nucleotide sequence ID" value="XM_022389071.1"/>
</dbReference>
<dbReference type="RefSeq" id="XP_022244774.1">
    <property type="nucleotide sequence ID" value="XM_022389066.1"/>
</dbReference>
<sequence>MEHSSSELCTPHLKKVLKSYQATAAASLHGPNTLMATTLEVSSPTDKMGIVTVTSKEISGPSTAKAEKKASSVDQKLSKDYDPFLAPPPFPIQQPPIFTPPDRSRCKRSETILEGETISCFIVGGEERLCFPQVLNPVLRDFSLPQIYSVFAELNIHFSSCTQEQLEILKVGGVLPLTAPSCGLITKTDAERLCAVLFHNQTVGTVPISETKPCDKRLFSFKVYHECFGKCTGILTPDLYITPYTKCIECVECHGLLSPQKFVRHVHRFRENRTCHWGFDSANWRAYLLLSEDQDNIGRLQEHLEDVKRRFDFSKAYTKQQVLVEEDVDSKRLRVEEHPFPYPFPSVPWDSALAYWYHATTDPWTSMSTFKPWVSVPAVSRSGNYQFCAPPVPSYLPYIKGSVSSLLTPEAHLFQNQERTSQTSTPERVHSRSSSTTPVQKIRKLSSEFKEEDTSDICNTNEIDLRKRKVTKNQNNTPETKESSTVSLELEETCSSSTLCVDTDITERSLSVKLDAKGESSTFGKDLERLNELLKAHKVDESLSSKIKIEVKVLLFYYKKQLMESLEQYKLLQKELEHVRTSKREKLHKAHSSKKALQRELKKLKHQQNNEIKLLARPADVENTSSNEDKRDNYSTLLSQNKALQQELFLLQQEVAQLKDSFVPKQTPDVKRSPQTLEPGSEDENSTGKE</sequence>
<reference evidence="6 7" key="1">
    <citation type="submission" date="2025-05" db="UniProtKB">
        <authorList>
            <consortium name="RefSeq"/>
        </authorList>
    </citation>
    <scope>IDENTIFICATION</scope>
    <source>
        <tissue evidence="6 7">Muscle</tissue>
    </source>
</reference>
<feature type="compositionally biased region" description="Polar residues" evidence="3">
    <location>
        <begin position="416"/>
        <end position="439"/>
    </location>
</feature>
<evidence type="ECO:0000259" key="4">
    <source>
        <dbReference type="SMART" id="SM01046"/>
    </source>
</evidence>
<evidence type="ECO:0000313" key="11">
    <source>
        <dbReference type="RefSeq" id="XP_022244777.1"/>
    </source>
</evidence>
<evidence type="ECO:0000313" key="15">
    <source>
        <dbReference type="RefSeq" id="XP_022244781.1"/>
    </source>
</evidence>
<dbReference type="RefSeq" id="XP_022244780.1">
    <property type="nucleotide sequence ID" value="XM_022389072.1"/>
</dbReference>
<dbReference type="InterPro" id="IPR037000">
    <property type="entry name" value="Ski_DNA-bd_sf"/>
</dbReference>
<dbReference type="Gene3D" id="3.10.260.20">
    <property type="entry name" value="Ski"/>
    <property type="match status" value="1"/>
</dbReference>
<dbReference type="PANTHER" id="PTHR10005:SF25">
    <property type="entry name" value="SNO ONCOGENE, ISOFORM B"/>
    <property type="match status" value="1"/>
</dbReference>
<feature type="region of interest" description="Disordered" evidence="3">
    <location>
        <begin position="416"/>
        <end position="446"/>
    </location>
</feature>
<feature type="coiled-coil region" evidence="2">
    <location>
        <begin position="559"/>
        <end position="661"/>
    </location>
</feature>
<dbReference type="RefSeq" id="XP_022244776.1">
    <property type="nucleotide sequence ID" value="XM_022389068.1"/>
</dbReference>
<dbReference type="Pfam" id="PF02437">
    <property type="entry name" value="Ski_Sno_DHD"/>
    <property type="match status" value="1"/>
</dbReference>
<name>A0ABM1SMC4_LIMPO</name>
<dbReference type="SUPFAM" id="SSF46955">
    <property type="entry name" value="Putative DNA-binding domain"/>
    <property type="match status" value="1"/>
</dbReference>
<evidence type="ECO:0000313" key="5">
    <source>
        <dbReference type="Proteomes" id="UP000694941"/>
    </source>
</evidence>
<accession>A0ABM1SMC4</accession>
<organism evidence="5 14">
    <name type="scientific">Limulus polyphemus</name>
    <name type="common">Atlantic horseshoe crab</name>
    <dbReference type="NCBI Taxonomy" id="6850"/>
    <lineage>
        <taxon>Eukaryota</taxon>
        <taxon>Metazoa</taxon>
        <taxon>Ecdysozoa</taxon>
        <taxon>Arthropoda</taxon>
        <taxon>Chelicerata</taxon>
        <taxon>Merostomata</taxon>
        <taxon>Xiphosura</taxon>
        <taxon>Limulidae</taxon>
        <taxon>Limulus</taxon>
    </lineage>
</organism>
<evidence type="ECO:0000256" key="2">
    <source>
        <dbReference type="SAM" id="Coils"/>
    </source>
</evidence>
<evidence type="ECO:0000313" key="10">
    <source>
        <dbReference type="RefSeq" id="XP_022244776.1"/>
    </source>
</evidence>
<dbReference type="RefSeq" id="XP_022244781.1">
    <property type="nucleotide sequence ID" value="XM_022389073.1"/>
</dbReference>
<dbReference type="Pfam" id="PF08782">
    <property type="entry name" value="c-SKI_SMAD_bind"/>
    <property type="match status" value="1"/>
</dbReference>
<dbReference type="SMART" id="SM01046">
    <property type="entry name" value="c-SKI_SMAD_bind"/>
    <property type="match status" value="1"/>
</dbReference>
<evidence type="ECO:0000313" key="12">
    <source>
        <dbReference type="RefSeq" id="XP_022244778.1"/>
    </source>
</evidence>
<dbReference type="RefSeq" id="XP_013777282.1">
    <property type="nucleotide sequence ID" value="XM_013921828.2"/>
</dbReference>
<evidence type="ECO:0000313" key="9">
    <source>
        <dbReference type="RefSeq" id="XP_022244775.1"/>
    </source>
</evidence>
<evidence type="ECO:0000313" key="6">
    <source>
        <dbReference type="RefSeq" id="XP_013777282.1"/>
    </source>
</evidence>
<dbReference type="RefSeq" id="XP_022244778.1">
    <property type="nucleotide sequence ID" value="XM_022389070.1"/>
</dbReference>
<evidence type="ECO:0000313" key="8">
    <source>
        <dbReference type="RefSeq" id="XP_022244774.1"/>
    </source>
</evidence>
<proteinExistence type="inferred from homology"/>
<dbReference type="PANTHER" id="PTHR10005">
    <property type="entry name" value="SKI ONCOGENE-RELATED"/>
    <property type="match status" value="1"/>
</dbReference>
<gene>
    <name evidence="6 7 8 9 10 11 12 13 14 15" type="primary">LOC106461959</name>
</gene>
<dbReference type="Proteomes" id="UP000694941">
    <property type="component" value="Unplaced"/>
</dbReference>
<evidence type="ECO:0000313" key="13">
    <source>
        <dbReference type="RefSeq" id="XP_022244779.1"/>
    </source>
</evidence>
<keyword evidence="5" id="KW-1185">Reference proteome</keyword>
<feature type="region of interest" description="Disordered" evidence="3">
    <location>
        <begin position="661"/>
        <end position="690"/>
    </location>
</feature>
<dbReference type="InterPro" id="IPR003380">
    <property type="entry name" value="SKI/SNO/DAC"/>
</dbReference>
<dbReference type="RefSeq" id="XP_022244773.1">
    <property type="nucleotide sequence ID" value="XM_022389065.1"/>
</dbReference>